<dbReference type="PANTHER" id="PTHR43025:SF3">
    <property type="entry name" value="MONOGALACTOSYLDIACYLGLYCEROL SYNTHASE 1, CHLOROPLASTIC"/>
    <property type="match status" value="1"/>
</dbReference>
<reference evidence="1 2" key="1">
    <citation type="journal article" date="2017" name="Nat. Commun.">
        <title>Genome assembly with in vitro proximity ligation data and whole-genome triplication in lettuce.</title>
        <authorList>
            <person name="Reyes-Chin-Wo S."/>
            <person name="Wang Z."/>
            <person name="Yang X."/>
            <person name="Kozik A."/>
            <person name="Arikit S."/>
            <person name="Song C."/>
            <person name="Xia L."/>
            <person name="Froenicke L."/>
            <person name="Lavelle D.O."/>
            <person name="Truco M.J."/>
            <person name="Xia R."/>
            <person name="Zhu S."/>
            <person name="Xu C."/>
            <person name="Xu H."/>
            <person name="Xu X."/>
            <person name="Cox K."/>
            <person name="Korf I."/>
            <person name="Meyers B.C."/>
            <person name="Michelmore R.W."/>
        </authorList>
    </citation>
    <scope>NUCLEOTIDE SEQUENCE [LARGE SCALE GENOMIC DNA]</scope>
    <source>
        <strain evidence="2">cv. Salinas</strain>
        <tissue evidence="1">Seedlings</tissue>
    </source>
</reference>
<evidence type="ECO:0000313" key="2">
    <source>
        <dbReference type="Proteomes" id="UP000235145"/>
    </source>
</evidence>
<name>A0A9R1VMS3_LACSA</name>
<gene>
    <name evidence="1" type="ORF">LSAT_V11C400208610</name>
</gene>
<evidence type="ECO:0000313" key="1">
    <source>
        <dbReference type="EMBL" id="KAJ0209135.1"/>
    </source>
</evidence>
<organism evidence="1 2">
    <name type="scientific">Lactuca sativa</name>
    <name type="common">Garden lettuce</name>
    <dbReference type="NCBI Taxonomy" id="4236"/>
    <lineage>
        <taxon>Eukaryota</taxon>
        <taxon>Viridiplantae</taxon>
        <taxon>Streptophyta</taxon>
        <taxon>Embryophyta</taxon>
        <taxon>Tracheophyta</taxon>
        <taxon>Spermatophyta</taxon>
        <taxon>Magnoliopsida</taxon>
        <taxon>eudicotyledons</taxon>
        <taxon>Gunneridae</taxon>
        <taxon>Pentapetalae</taxon>
        <taxon>asterids</taxon>
        <taxon>campanulids</taxon>
        <taxon>Asterales</taxon>
        <taxon>Asteraceae</taxon>
        <taxon>Cichorioideae</taxon>
        <taxon>Cichorieae</taxon>
        <taxon>Lactucinae</taxon>
        <taxon>Lactuca</taxon>
    </lineage>
</organism>
<dbReference type="PANTHER" id="PTHR43025">
    <property type="entry name" value="MONOGALACTOSYLDIACYLGLYCEROL SYNTHASE"/>
    <property type="match status" value="1"/>
</dbReference>
<dbReference type="InterPro" id="IPR050519">
    <property type="entry name" value="Glycosyltransf_28_UgtP"/>
</dbReference>
<proteinExistence type="predicted"/>
<accession>A0A9R1VMS3</accession>
<keyword evidence="2" id="KW-1185">Reference proteome</keyword>
<comment type="caution">
    <text evidence="1">The sequence shown here is derived from an EMBL/GenBank/DDBJ whole genome shotgun (WGS) entry which is preliminary data.</text>
</comment>
<dbReference type="AlphaFoldDB" id="A0A9R1VMS3"/>
<sequence>MTSTSHRLHWIKLCGFNELCIRVIYGVTSQLCIHFHPIFNFSRERLISKTVVESEAGPAIIADAMIRGLPIILNDYIADQEAGNVPYVVKNGYGKFSKSPKEIAEIVGQWFGPKAHELKTMIGLDLNLNYHKSVTNIKY</sequence>
<protein>
    <submittedName>
        <fullName evidence="1">Uncharacterized protein</fullName>
    </submittedName>
</protein>
<dbReference type="Proteomes" id="UP000235145">
    <property type="component" value="Unassembled WGS sequence"/>
</dbReference>
<dbReference type="EMBL" id="NBSK02000004">
    <property type="protein sequence ID" value="KAJ0209135.1"/>
    <property type="molecule type" value="Genomic_DNA"/>
</dbReference>